<feature type="region of interest" description="Disordered" evidence="2">
    <location>
        <begin position="787"/>
        <end position="823"/>
    </location>
</feature>
<feature type="compositionally biased region" description="Polar residues" evidence="2">
    <location>
        <begin position="800"/>
        <end position="810"/>
    </location>
</feature>
<dbReference type="EMBL" id="CAXAMM010029791">
    <property type="protein sequence ID" value="CAK9065345.1"/>
    <property type="molecule type" value="Genomic_DNA"/>
</dbReference>
<proteinExistence type="predicted"/>
<sequence length="823" mass="90759">MSHTSRQASCWLGSSWKLRSFGSRQSLRFATSDVGVAMGQSQHNTHLSQLPVKTLGRLLAQPGALNSVDYQAAVRLAMEQVDAMDGKDCIRVLGALKSVSETSRPDAASLQSLGVQLSERLGEISSNDMAELAENLASVSAPVAPVFARLSAAFSSRVSAANPRQLTKVASAFARARLADRRLMPRLAQGALKQLHLFAPQDLSAFISSFAAVGLCHEPLLTGSAKVVVQLGPRLSALDLALVAFSYAQFFLVFPTVVSLLQERLPSCAHELPPERLAELSVSCARLEVRPMNLLSIFARNLDLSCLSNELLGQVSKSLSLLGLASSPSISTQLEHEFRQRLGQKFEAQTEAWWAVDVLDCLAAAADDSRLNQGGVVSLFWRSVLESLCPLLSDLIPSFTAAEAATCYRSLRQLPPSLVRIHQSTLPVHEQLALRCLSLASVEAFSFPHLTSVAYSQFCLYPHLCLDKEMDGLSNPSWRSLTSSWKITSDAWSVAVEEVAEVSELEAQGRFQAEVLSMIFDLFDQPGLPLQTSQHRPVALELQEHIRATGHEVKGPVWEGPFEIHAQSGTTAFCLMPTEAYFRKLPGDVTHVTQQGLQENSELHELCHERFAQISLLRSRGWNAVPVAFETWRRLDSAQRLALLEEMLREKMRTWPEQKDMCAEKRIEQKEKALENLGLLQEQFEEKDKQLQACQARYTQVMKALNEKRAKRDHLKEQVDECNRMMAGLVKNTLDNSRKAHFHNKELQSSYQAGERAAMRGFSSNKDTAPHRMGATQDKTRLLSKTRTGGFGATAGSVLGRTTSAPNLTGSHGHDMSSVPSPN</sequence>
<evidence type="ECO:0000256" key="1">
    <source>
        <dbReference type="SAM" id="Coils"/>
    </source>
</evidence>
<keyword evidence="4" id="KW-1185">Reference proteome</keyword>
<organism evidence="3 4">
    <name type="scientific">Durusdinium trenchii</name>
    <dbReference type="NCBI Taxonomy" id="1381693"/>
    <lineage>
        <taxon>Eukaryota</taxon>
        <taxon>Sar</taxon>
        <taxon>Alveolata</taxon>
        <taxon>Dinophyceae</taxon>
        <taxon>Suessiales</taxon>
        <taxon>Symbiodiniaceae</taxon>
        <taxon>Durusdinium</taxon>
    </lineage>
</organism>
<keyword evidence="1" id="KW-0175">Coiled coil</keyword>
<feature type="coiled-coil region" evidence="1">
    <location>
        <begin position="667"/>
        <end position="732"/>
    </location>
</feature>
<dbReference type="Proteomes" id="UP001642464">
    <property type="component" value="Unassembled WGS sequence"/>
</dbReference>
<evidence type="ECO:0000256" key="2">
    <source>
        <dbReference type="SAM" id="MobiDB-lite"/>
    </source>
</evidence>
<gene>
    <name evidence="3" type="ORF">SCF082_LOCUS33463</name>
</gene>
<evidence type="ECO:0000313" key="4">
    <source>
        <dbReference type="Proteomes" id="UP001642464"/>
    </source>
</evidence>
<comment type="caution">
    <text evidence="3">The sequence shown here is derived from an EMBL/GenBank/DDBJ whole genome shotgun (WGS) entry which is preliminary data.</text>
</comment>
<evidence type="ECO:0000313" key="3">
    <source>
        <dbReference type="EMBL" id="CAK9065345.1"/>
    </source>
</evidence>
<accession>A0ABP0NSA6</accession>
<reference evidence="3 4" key="1">
    <citation type="submission" date="2024-02" db="EMBL/GenBank/DDBJ databases">
        <authorList>
            <person name="Chen Y."/>
            <person name="Shah S."/>
            <person name="Dougan E. K."/>
            <person name="Thang M."/>
            <person name="Chan C."/>
        </authorList>
    </citation>
    <scope>NUCLEOTIDE SEQUENCE [LARGE SCALE GENOMIC DNA]</scope>
</reference>
<protein>
    <submittedName>
        <fullName evidence="3">2-epi-5-epi-valiolone synthase</fullName>
    </submittedName>
</protein>
<name>A0ABP0NSA6_9DINO</name>